<organism evidence="1 2">
    <name type="scientific">Protopolystoma xenopodis</name>
    <dbReference type="NCBI Taxonomy" id="117903"/>
    <lineage>
        <taxon>Eukaryota</taxon>
        <taxon>Metazoa</taxon>
        <taxon>Spiralia</taxon>
        <taxon>Lophotrochozoa</taxon>
        <taxon>Platyhelminthes</taxon>
        <taxon>Monogenea</taxon>
        <taxon>Polyopisthocotylea</taxon>
        <taxon>Polystomatidea</taxon>
        <taxon>Polystomatidae</taxon>
        <taxon>Protopolystoma</taxon>
    </lineage>
</organism>
<accession>A0A3S5C5A6</accession>
<dbReference type="OrthoDB" id="6264205at2759"/>
<dbReference type="AlphaFoldDB" id="A0A3S5C5A6"/>
<keyword evidence="2" id="KW-1185">Reference proteome</keyword>
<gene>
    <name evidence="1" type="ORF">PXEA_LOCUS29754</name>
</gene>
<reference evidence="1" key="1">
    <citation type="submission" date="2018-11" db="EMBL/GenBank/DDBJ databases">
        <authorList>
            <consortium name="Pathogen Informatics"/>
        </authorList>
    </citation>
    <scope>NUCLEOTIDE SEQUENCE</scope>
</reference>
<protein>
    <submittedName>
        <fullName evidence="1">Uncharacterized protein</fullName>
    </submittedName>
</protein>
<sequence>MECSRAQPISACDPLPDGAPLIPARTQAFFISTSVSFTKVPSEWKSLITSTFTSTDRLGSLKRVDECSYDSCWRDAFYPWTGGYLAEYKTAWIEECINAHNVGIALALAAIAGTALILGRPFY</sequence>
<name>A0A3S5C5A6_9PLAT</name>
<dbReference type="Proteomes" id="UP000784294">
    <property type="component" value="Unassembled WGS sequence"/>
</dbReference>
<comment type="caution">
    <text evidence="1">The sequence shown here is derived from an EMBL/GenBank/DDBJ whole genome shotgun (WGS) entry which is preliminary data.</text>
</comment>
<proteinExistence type="predicted"/>
<evidence type="ECO:0000313" key="2">
    <source>
        <dbReference type="Proteomes" id="UP000784294"/>
    </source>
</evidence>
<dbReference type="EMBL" id="CAAALY010251924">
    <property type="protein sequence ID" value="VEL36314.1"/>
    <property type="molecule type" value="Genomic_DNA"/>
</dbReference>
<evidence type="ECO:0000313" key="1">
    <source>
        <dbReference type="EMBL" id="VEL36314.1"/>
    </source>
</evidence>